<dbReference type="EMBL" id="JANRMS010001351">
    <property type="protein sequence ID" value="KAJ3528932.1"/>
    <property type="molecule type" value="Genomic_DNA"/>
</dbReference>
<keyword evidence="2" id="KW-1185">Reference proteome</keyword>
<reference evidence="1" key="1">
    <citation type="submission" date="2022-08" db="EMBL/GenBank/DDBJ databases">
        <title>Genome Sequence of Fusarium decemcellulare.</title>
        <authorList>
            <person name="Buettner E."/>
        </authorList>
    </citation>
    <scope>NUCLEOTIDE SEQUENCE</scope>
    <source>
        <strain evidence="1">Babe19</strain>
    </source>
</reference>
<comment type="caution">
    <text evidence="1">The sequence shown here is derived from an EMBL/GenBank/DDBJ whole genome shotgun (WGS) entry which is preliminary data.</text>
</comment>
<protein>
    <submittedName>
        <fullName evidence="1">Uncharacterized protein</fullName>
    </submittedName>
</protein>
<evidence type="ECO:0000313" key="2">
    <source>
        <dbReference type="Proteomes" id="UP001148629"/>
    </source>
</evidence>
<dbReference type="Proteomes" id="UP001148629">
    <property type="component" value="Unassembled WGS sequence"/>
</dbReference>
<proteinExistence type="predicted"/>
<evidence type="ECO:0000313" key="1">
    <source>
        <dbReference type="EMBL" id="KAJ3528932.1"/>
    </source>
</evidence>
<sequence>MVPPVKYAVRGHHEYRNFLYNSARHPVETGREGFRFDTTATKVPSPYKPATAGNNQQMSLVKIADDTWTRDTTAYFHNESEDSMFKLSAYHQGHVAKIKREKKRAGSAVTFLTDVFEDATLLAGKSTVQLFVPLHGTSDADFLPVAVGYQRVSKRKIDTSISTEDFVHLDCQMEEPIEEGRVVELKFNLAPITVAVEKGGRLMVEI</sequence>
<name>A0ACC1RZH2_9HYPO</name>
<gene>
    <name evidence="1" type="ORF">NM208_g9989</name>
</gene>
<organism evidence="1 2">
    <name type="scientific">Fusarium decemcellulare</name>
    <dbReference type="NCBI Taxonomy" id="57161"/>
    <lineage>
        <taxon>Eukaryota</taxon>
        <taxon>Fungi</taxon>
        <taxon>Dikarya</taxon>
        <taxon>Ascomycota</taxon>
        <taxon>Pezizomycotina</taxon>
        <taxon>Sordariomycetes</taxon>
        <taxon>Hypocreomycetidae</taxon>
        <taxon>Hypocreales</taxon>
        <taxon>Nectriaceae</taxon>
        <taxon>Fusarium</taxon>
        <taxon>Fusarium decemcellulare species complex</taxon>
    </lineage>
</organism>
<accession>A0ACC1RZH2</accession>